<evidence type="ECO:0008006" key="4">
    <source>
        <dbReference type="Google" id="ProtNLM"/>
    </source>
</evidence>
<dbReference type="RefSeq" id="WP_259829776.1">
    <property type="nucleotide sequence ID" value="NZ_JANZQH010000006.1"/>
</dbReference>
<proteinExistence type="predicted"/>
<feature type="signal peptide" evidence="1">
    <location>
        <begin position="1"/>
        <end position="21"/>
    </location>
</feature>
<dbReference type="EMBL" id="JANZQH010000006">
    <property type="protein sequence ID" value="MCT2408506.1"/>
    <property type="molecule type" value="Genomic_DNA"/>
</dbReference>
<organism evidence="2 3">
    <name type="scientific">Chryseobacterium pyrolae</name>
    <dbReference type="NCBI Taxonomy" id="2987481"/>
    <lineage>
        <taxon>Bacteria</taxon>
        <taxon>Pseudomonadati</taxon>
        <taxon>Bacteroidota</taxon>
        <taxon>Flavobacteriia</taxon>
        <taxon>Flavobacteriales</taxon>
        <taxon>Weeksellaceae</taxon>
        <taxon>Chryseobacterium group</taxon>
        <taxon>Chryseobacterium</taxon>
    </lineage>
</organism>
<accession>A0ABT2IIL7</accession>
<feature type="chain" id="PRO_5045916718" description="Lipocalin-like domain-containing protein" evidence="1">
    <location>
        <begin position="22"/>
        <end position="146"/>
    </location>
</feature>
<reference evidence="2" key="1">
    <citation type="submission" date="2022-08" db="EMBL/GenBank/DDBJ databases">
        <title>Chryseobacterium antibioticum,isolated from the rhizosphere soil of Pyrola in Tibet.</title>
        <authorList>
            <person name="Kan Y."/>
        </authorList>
    </citation>
    <scope>NUCLEOTIDE SEQUENCE</scope>
    <source>
        <strain evidence="2">Pc2-12</strain>
    </source>
</reference>
<dbReference type="PROSITE" id="PS51257">
    <property type="entry name" value="PROKAR_LIPOPROTEIN"/>
    <property type="match status" value="1"/>
</dbReference>
<name>A0ABT2IIL7_9FLAO</name>
<comment type="caution">
    <text evidence="2">The sequence shown here is derived from an EMBL/GenBank/DDBJ whole genome shotgun (WGS) entry which is preliminary data.</text>
</comment>
<keyword evidence="3" id="KW-1185">Reference proteome</keyword>
<gene>
    <name evidence="2" type="ORF">NZD88_13225</name>
</gene>
<evidence type="ECO:0000256" key="1">
    <source>
        <dbReference type="SAM" id="SignalP"/>
    </source>
</evidence>
<evidence type="ECO:0000313" key="2">
    <source>
        <dbReference type="EMBL" id="MCT2408506.1"/>
    </source>
</evidence>
<dbReference type="Proteomes" id="UP001142057">
    <property type="component" value="Unassembled WGS sequence"/>
</dbReference>
<keyword evidence="1" id="KW-0732">Signal</keyword>
<evidence type="ECO:0000313" key="3">
    <source>
        <dbReference type="Proteomes" id="UP001142057"/>
    </source>
</evidence>
<protein>
    <recommendedName>
        <fullName evidence="4">Lipocalin-like domain-containing protein</fullName>
    </recommendedName>
</protein>
<sequence length="146" mass="16524">MKTNIALTISLLLFFSCSSLQDNLVGNWKLSSIINSDNIYVARSSLTPEKVESKMTVSLKTDGTFISNGDLCTGNWKETKDNNSKGKFYIPKYMKLDKTFRLEADKCPGLGGDHHLKLLNEKLELYYPSATGYRIQIFEKISKEKV</sequence>